<proteinExistence type="inferred from homology"/>
<dbReference type="Pfam" id="PF13041">
    <property type="entry name" value="PPR_2"/>
    <property type="match status" value="4"/>
</dbReference>
<evidence type="ECO:0000256" key="3">
    <source>
        <dbReference type="PROSITE-ProRule" id="PRU00708"/>
    </source>
</evidence>
<sequence length="826" mass="93697">MGSPQRTYLHWNSFLEDFTTYGGGNPREILEIFAGLHNMGVTFGSETMATVLKLSANLSDSLLGLEIHVCLIKKGFDHDMHSKCALMNFYGRCWDLETANKVFDESSDRSSSLLWNEAVLVALRNEGWSDGLQRFRQMNFSSVKASNTFVIAKVLEACGKVEALDQGKQIHGYVIRNAMESNLLISNSLINMYLKNGFLELARAIFDLMENRNLSTYNSIISGYASFGYLEDAWLLMNEMGNCNLKPDIVTWNSLLSGNLHRGLYHEVLVLFQQMQNAGFEPNTRSVTTVLQAISELFCLNLGKSVHCYVVRRGLVSNLHVGTSLLDMYVKNYDLKSAKSVFDDIKESNIFAWNSMISGYSYNGDMENASILFNQMRIEGIEPDLVTYNSMVSGYSMIGRINEALATIRQIKNSGLNPNVVSWTALISGSSQNGYHRNALEFCYEMQKEGIKPNSNTTASLFRACAGLSLLQKGKEVHCISIKKDYTEDAFVCTALIDMYGKCGDLKSAYRVFQRAHTRTLASWNSMIIGFSTYGRGNDAISLFHRMKEEKMQPDAITMTAVLSGCRNSGLVDEGWRLFDNMETEFKINPTIQHYSCMVDLLGRAGYLDEAWDFIEQMPTEPDSAIWGAVLRSCQIHDNIPLGEIAAKQLFRKEPHNPANYIMLMNIYAASKRWDDVDKVKDLMDRRSVKLGHVWSWTEINKIVYVFSAMGDPRLDAEIYFQLYKLMSEIKDKGYEPDTTCVHQNVDEEEKEKALLSHTEKMAIAYSLIKTKGNTPIRVIKNTRTCADCHTFAKYISLVRRRHIILKDGIRFHHFVEGKCSCNDFW</sequence>
<dbReference type="Gene3D" id="1.25.40.10">
    <property type="entry name" value="Tetratricopeptide repeat domain"/>
    <property type="match status" value="5"/>
</dbReference>
<feature type="repeat" description="PPR" evidence="3">
    <location>
        <begin position="555"/>
        <end position="585"/>
    </location>
</feature>
<evidence type="ECO:0000259" key="4">
    <source>
        <dbReference type="Pfam" id="PF14432"/>
    </source>
</evidence>
<keyword evidence="6" id="KW-1185">Reference proteome</keyword>
<dbReference type="PROSITE" id="PS51375">
    <property type="entry name" value="PPR"/>
    <property type="match status" value="7"/>
</dbReference>
<name>A0A022R096_ERYGU</name>
<evidence type="ECO:0000256" key="2">
    <source>
        <dbReference type="ARBA" id="ARBA00022737"/>
    </source>
</evidence>
<dbReference type="AlphaFoldDB" id="A0A022R096"/>
<dbReference type="GO" id="GO:0003723">
    <property type="term" value="F:RNA binding"/>
    <property type="evidence" value="ECO:0007669"/>
    <property type="project" value="InterPro"/>
</dbReference>
<dbReference type="FunFam" id="1.25.40.10:FF:000090">
    <property type="entry name" value="Pentatricopeptide repeat-containing protein, chloroplastic"/>
    <property type="match status" value="1"/>
</dbReference>
<feature type="repeat" description="PPR" evidence="3">
    <location>
        <begin position="520"/>
        <end position="554"/>
    </location>
</feature>
<dbReference type="Pfam" id="PF14432">
    <property type="entry name" value="DYW_deaminase"/>
    <property type="match status" value="1"/>
</dbReference>
<dbReference type="InterPro" id="IPR032867">
    <property type="entry name" value="DYW_dom"/>
</dbReference>
<dbReference type="NCBIfam" id="TIGR00756">
    <property type="entry name" value="PPR"/>
    <property type="match status" value="9"/>
</dbReference>
<dbReference type="InterPro" id="IPR011990">
    <property type="entry name" value="TPR-like_helical_dom_sf"/>
</dbReference>
<dbReference type="Pfam" id="PF01535">
    <property type="entry name" value="PPR"/>
    <property type="match status" value="2"/>
</dbReference>
<feature type="domain" description="DYW" evidence="4">
    <location>
        <begin position="734"/>
        <end position="826"/>
    </location>
</feature>
<evidence type="ECO:0000313" key="5">
    <source>
        <dbReference type="EMBL" id="EYU32225.1"/>
    </source>
</evidence>
<dbReference type="PANTHER" id="PTHR47926">
    <property type="entry name" value="PENTATRICOPEPTIDE REPEAT-CONTAINING PROTEIN"/>
    <property type="match status" value="1"/>
</dbReference>
<dbReference type="Pfam" id="PF20431">
    <property type="entry name" value="E_motif"/>
    <property type="match status" value="1"/>
</dbReference>
<accession>A0A022R096</accession>
<evidence type="ECO:0000313" key="6">
    <source>
        <dbReference type="Proteomes" id="UP000030748"/>
    </source>
</evidence>
<dbReference type="InterPro" id="IPR046960">
    <property type="entry name" value="PPR_At4g14850-like_plant"/>
</dbReference>
<dbReference type="InterPro" id="IPR046848">
    <property type="entry name" value="E_motif"/>
</dbReference>
<keyword evidence="2" id="KW-0677">Repeat</keyword>
<dbReference type="Proteomes" id="UP000030748">
    <property type="component" value="Unassembled WGS sequence"/>
</dbReference>
<dbReference type="eggNOG" id="KOG4197">
    <property type="taxonomic scope" value="Eukaryota"/>
</dbReference>
<organism evidence="5 6">
    <name type="scientific">Erythranthe guttata</name>
    <name type="common">Yellow monkey flower</name>
    <name type="synonym">Mimulus guttatus</name>
    <dbReference type="NCBI Taxonomy" id="4155"/>
    <lineage>
        <taxon>Eukaryota</taxon>
        <taxon>Viridiplantae</taxon>
        <taxon>Streptophyta</taxon>
        <taxon>Embryophyta</taxon>
        <taxon>Tracheophyta</taxon>
        <taxon>Spermatophyta</taxon>
        <taxon>Magnoliopsida</taxon>
        <taxon>eudicotyledons</taxon>
        <taxon>Gunneridae</taxon>
        <taxon>Pentapetalae</taxon>
        <taxon>asterids</taxon>
        <taxon>lamiids</taxon>
        <taxon>Lamiales</taxon>
        <taxon>Phrymaceae</taxon>
        <taxon>Erythranthe</taxon>
    </lineage>
</organism>
<dbReference type="GO" id="GO:0008270">
    <property type="term" value="F:zinc ion binding"/>
    <property type="evidence" value="ECO:0007669"/>
    <property type="project" value="InterPro"/>
</dbReference>
<feature type="repeat" description="PPR" evidence="3">
    <location>
        <begin position="419"/>
        <end position="453"/>
    </location>
</feature>
<dbReference type="FunFam" id="1.25.40.10:FF:001383">
    <property type="entry name" value="Pentatricopeptide repeat-containing protein mitochondrial"/>
    <property type="match status" value="1"/>
</dbReference>
<feature type="repeat" description="PPR" evidence="3">
    <location>
        <begin position="349"/>
        <end position="383"/>
    </location>
</feature>
<feature type="repeat" description="PPR" evidence="3">
    <location>
        <begin position="384"/>
        <end position="418"/>
    </location>
</feature>
<evidence type="ECO:0000256" key="1">
    <source>
        <dbReference type="ARBA" id="ARBA00006643"/>
    </source>
</evidence>
<dbReference type="FunFam" id="1.25.40.10:FF:000393">
    <property type="entry name" value="Pentatricopeptide repeat-containing protein At1g20230"/>
    <property type="match status" value="1"/>
</dbReference>
<dbReference type="FunFam" id="1.25.40.10:FF:000343">
    <property type="entry name" value="Pentatricopeptide repeat-containing protein At3g58590"/>
    <property type="match status" value="1"/>
</dbReference>
<dbReference type="EMBL" id="KI630880">
    <property type="protein sequence ID" value="EYU32225.1"/>
    <property type="molecule type" value="Genomic_DNA"/>
</dbReference>
<dbReference type="GO" id="GO:0009451">
    <property type="term" value="P:RNA modification"/>
    <property type="evidence" value="ECO:0000318"/>
    <property type="project" value="GO_Central"/>
</dbReference>
<feature type="repeat" description="PPR" evidence="3">
    <location>
        <begin position="248"/>
        <end position="282"/>
    </location>
</feature>
<dbReference type="InterPro" id="IPR002885">
    <property type="entry name" value="PPR_rpt"/>
</dbReference>
<reference evidence="5 6" key="1">
    <citation type="journal article" date="2013" name="Proc. Natl. Acad. Sci. U.S.A.">
        <title>Fine-scale variation in meiotic recombination in Mimulus inferred from population shotgun sequencing.</title>
        <authorList>
            <person name="Hellsten U."/>
            <person name="Wright K.M."/>
            <person name="Jenkins J."/>
            <person name="Shu S."/>
            <person name="Yuan Y."/>
            <person name="Wessler S.R."/>
            <person name="Schmutz J."/>
            <person name="Willis J.H."/>
            <person name="Rokhsar D.S."/>
        </authorList>
    </citation>
    <scope>NUCLEOTIDE SEQUENCE [LARGE SCALE GENOMIC DNA]</scope>
    <source>
        <strain evidence="6">cv. DUN x IM62</strain>
    </source>
</reference>
<feature type="repeat" description="PPR" evidence="3">
    <location>
        <begin position="213"/>
        <end position="247"/>
    </location>
</feature>
<protein>
    <recommendedName>
        <fullName evidence="4">DYW domain-containing protein</fullName>
    </recommendedName>
</protein>
<comment type="similarity">
    <text evidence="1">Belongs to the PPR family. PCMP-H subfamily.</text>
</comment>
<gene>
    <name evidence="5" type="ORF">MIMGU_mgv1a001396mg</name>
</gene>
<dbReference type="PANTHER" id="PTHR47926:SF539">
    <property type="entry name" value="DYW DOMAIN-CONTAINING PROTEIN"/>
    <property type="match status" value="1"/>
</dbReference>